<evidence type="ECO:0000256" key="1">
    <source>
        <dbReference type="ARBA" id="ARBA00000085"/>
    </source>
</evidence>
<dbReference type="InterPro" id="IPR003661">
    <property type="entry name" value="HisK_dim/P_dom"/>
</dbReference>
<reference evidence="14" key="1">
    <citation type="submission" date="2021-05" db="EMBL/GenBank/DDBJ databases">
        <title>Energy efficiency and biological interactions define the core microbiome of deep oligotrophic groundwater.</title>
        <authorList>
            <person name="Mehrshad M."/>
            <person name="Lopez-Fernandez M."/>
            <person name="Bell E."/>
            <person name="Bernier-Latmani R."/>
            <person name="Bertilsson S."/>
            <person name="Dopson M."/>
        </authorList>
    </citation>
    <scope>NUCLEOTIDE SEQUENCE</scope>
    <source>
        <strain evidence="14">Modern_marine.mb.64</strain>
    </source>
</reference>
<comment type="subunit">
    <text evidence="9">At low DSF concentrations, interacts with RpfF.</text>
</comment>
<dbReference type="GO" id="GO:0000155">
    <property type="term" value="F:phosphorelay sensor kinase activity"/>
    <property type="evidence" value="ECO:0007669"/>
    <property type="project" value="InterPro"/>
</dbReference>
<dbReference type="SUPFAM" id="SSF47384">
    <property type="entry name" value="Homodimeric domain of signal transducing histidine kinase"/>
    <property type="match status" value="1"/>
</dbReference>
<evidence type="ECO:0000256" key="8">
    <source>
        <dbReference type="ARBA" id="ARBA00023012"/>
    </source>
</evidence>
<dbReference type="InterPro" id="IPR036890">
    <property type="entry name" value="HATPase_C_sf"/>
</dbReference>
<dbReference type="EMBL" id="JAHJDP010000065">
    <property type="protein sequence ID" value="MBU2691527.1"/>
    <property type="molecule type" value="Genomic_DNA"/>
</dbReference>
<keyword evidence="3" id="KW-0597">Phosphoprotein</keyword>
<keyword evidence="8" id="KW-0902">Two-component regulatory system</keyword>
<comment type="catalytic activity">
    <reaction evidence="1">
        <text>ATP + protein L-histidine = ADP + protein N-phospho-L-histidine.</text>
        <dbReference type="EC" id="2.7.13.3"/>
    </reaction>
</comment>
<dbReference type="FunFam" id="3.30.565.10:FF:000010">
    <property type="entry name" value="Sensor histidine kinase RcsC"/>
    <property type="match status" value="1"/>
</dbReference>
<dbReference type="EC" id="2.7.13.3" evidence="2"/>
<dbReference type="Pfam" id="PF02518">
    <property type="entry name" value="HATPase_c"/>
    <property type="match status" value="1"/>
</dbReference>
<dbReference type="PROSITE" id="PS50109">
    <property type="entry name" value="HIS_KIN"/>
    <property type="match status" value="1"/>
</dbReference>
<comment type="caution">
    <text evidence="14">The sequence shown here is derived from an EMBL/GenBank/DDBJ whole genome shotgun (WGS) entry which is preliminary data.</text>
</comment>
<feature type="region of interest" description="Disordered" evidence="12">
    <location>
        <begin position="1"/>
        <end position="34"/>
    </location>
</feature>
<keyword evidence="7" id="KW-0067">ATP-binding</keyword>
<keyword evidence="4" id="KW-0808">Transferase</keyword>
<protein>
    <recommendedName>
        <fullName evidence="10">Sensory/regulatory protein RpfC</fullName>
        <ecNumber evidence="2">2.7.13.3</ecNumber>
    </recommendedName>
</protein>
<dbReference type="Gene3D" id="3.30.565.10">
    <property type="entry name" value="Histidine kinase-like ATPase, C-terminal domain"/>
    <property type="match status" value="1"/>
</dbReference>
<evidence type="ECO:0000256" key="10">
    <source>
        <dbReference type="ARBA" id="ARBA00068150"/>
    </source>
</evidence>
<dbReference type="PANTHER" id="PTHR45339:SF1">
    <property type="entry name" value="HYBRID SIGNAL TRANSDUCTION HISTIDINE KINASE J"/>
    <property type="match status" value="1"/>
</dbReference>
<evidence type="ECO:0000256" key="3">
    <source>
        <dbReference type="ARBA" id="ARBA00022553"/>
    </source>
</evidence>
<gene>
    <name evidence="14" type="ORF">KJ970_11425</name>
</gene>
<dbReference type="SMART" id="SM00387">
    <property type="entry name" value="HATPase_c"/>
    <property type="match status" value="1"/>
</dbReference>
<keyword evidence="11" id="KW-0175">Coiled coil</keyword>
<evidence type="ECO:0000256" key="4">
    <source>
        <dbReference type="ARBA" id="ARBA00022679"/>
    </source>
</evidence>
<dbReference type="InterPro" id="IPR004358">
    <property type="entry name" value="Sig_transdc_His_kin-like_C"/>
</dbReference>
<organism evidence="14 15">
    <name type="scientific">Eiseniibacteriota bacterium</name>
    <dbReference type="NCBI Taxonomy" id="2212470"/>
    <lineage>
        <taxon>Bacteria</taxon>
        <taxon>Candidatus Eiseniibacteriota</taxon>
    </lineage>
</organism>
<dbReference type="Gene3D" id="1.10.287.130">
    <property type="match status" value="1"/>
</dbReference>
<dbReference type="GO" id="GO:0005524">
    <property type="term" value="F:ATP binding"/>
    <property type="evidence" value="ECO:0007669"/>
    <property type="project" value="UniProtKB-KW"/>
</dbReference>
<dbReference type="FunFam" id="1.10.287.130:FF:000002">
    <property type="entry name" value="Two-component osmosensing histidine kinase"/>
    <property type="match status" value="1"/>
</dbReference>
<evidence type="ECO:0000313" key="15">
    <source>
        <dbReference type="Proteomes" id="UP000777784"/>
    </source>
</evidence>
<accession>A0A948RYM7</accession>
<dbReference type="SMART" id="SM00388">
    <property type="entry name" value="HisKA"/>
    <property type="match status" value="1"/>
</dbReference>
<keyword evidence="6" id="KW-0418">Kinase</keyword>
<evidence type="ECO:0000256" key="9">
    <source>
        <dbReference type="ARBA" id="ARBA00064003"/>
    </source>
</evidence>
<dbReference type="Proteomes" id="UP000777784">
    <property type="component" value="Unassembled WGS sequence"/>
</dbReference>
<dbReference type="InterPro" id="IPR005467">
    <property type="entry name" value="His_kinase_dom"/>
</dbReference>
<name>A0A948RYM7_UNCEI</name>
<evidence type="ECO:0000256" key="12">
    <source>
        <dbReference type="SAM" id="MobiDB-lite"/>
    </source>
</evidence>
<evidence type="ECO:0000256" key="7">
    <source>
        <dbReference type="ARBA" id="ARBA00022840"/>
    </source>
</evidence>
<evidence type="ECO:0000256" key="11">
    <source>
        <dbReference type="SAM" id="Coils"/>
    </source>
</evidence>
<proteinExistence type="predicted"/>
<evidence type="ECO:0000256" key="6">
    <source>
        <dbReference type="ARBA" id="ARBA00022777"/>
    </source>
</evidence>
<dbReference type="AlphaFoldDB" id="A0A948RYM7"/>
<evidence type="ECO:0000256" key="2">
    <source>
        <dbReference type="ARBA" id="ARBA00012438"/>
    </source>
</evidence>
<feature type="domain" description="Histidine kinase" evidence="13">
    <location>
        <begin position="84"/>
        <end position="306"/>
    </location>
</feature>
<dbReference type="Pfam" id="PF00512">
    <property type="entry name" value="HisKA"/>
    <property type="match status" value="1"/>
</dbReference>
<evidence type="ECO:0000313" key="14">
    <source>
        <dbReference type="EMBL" id="MBU2691527.1"/>
    </source>
</evidence>
<sequence>MMDIPLPNERPGVSPRERPKTGLQPGHGADWSELPDDILEEYTRERLHSLERKTAKLEKENAEYLRAKEEAEARNRTKNEFLANTSHELRTPMNGILGMIGLLLQTDLSDSQRTQLQLVESSAQSLLNLVNEILDAAEIEAGKVHLHSAPFVIRDVVNSVFQSFRNRAEKKGLLLKIDIDPQIPIAAAGDAKHLEQILENLMDNSVTFTEEGYIELSVTMPQIAPASIVALQFSIKDTGIGIPEDYQKRILEPFHRVSSSSTHNHSKSGLGLAISSHMAKLMGGNLWFESAPGRGSTFYFTARFDTVESSFLDKAA</sequence>
<evidence type="ECO:0000259" key="13">
    <source>
        <dbReference type="PROSITE" id="PS50109"/>
    </source>
</evidence>
<dbReference type="CDD" id="cd16922">
    <property type="entry name" value="HATPase_EvgS-ArcB-TorS-like"/>
    <property type="match status" value="1"/>
</dbReference>
<dbReference type="PRINTS" id="PR00344">
    <property type="entry name" value="BCTRLSENSOR"/>
</dbReference>
<dbReference type="CDD" id="cd00082">
    <property type="entry name" value="HisKA"/>
    <property type="match status" value="1"/>
</dbReference>
<dbReference type="SUPFAM" id="SSF55874">
    <property type="entry name" value="ATPase domain of HSP90 chaperone/DNA topoisomerase II/histidine kinase"/>
    <property type="match status" value="1"/>
</dbReference>
<evidence type="ECO:0000256" key="5">
    <source>
        <dbReference type="ARBA" id="ARBA00022741"/>
    </source>
</evidence>
<dbReference type="InterPro" id="IPR003594">
    <property type="entry name" value="HATPase_dom"/>
</dbReference>
<keyword evidence="5" id="KW-0547">Nucleotide-binding</keyword>
<feature type="coiled-coil region" evidence="11">
    <location>
        <begin position="40"/>
        <end position="77"/>
    </location>
</feature>
<dbReference type="PANTHER" id="PTHR45339">
    <property type="entry name" value="HYBRID SIGNAL TRANSDUCTION HISTIDINE KINASE J"/>
    <property type="match status" value="1"/>
</dbReference>
<dbReference type="InterPro" id="IPR036097">
    <property type="entry name" value="HisK_dim/P_sf"/>
</dbReference>